<proteinExistence type="predicted"/>
<name>A0A4Z2H5D8_9TELE</name>
<dbReference type="EMBL" id="SRLO01000329">
    <property type="protein sequence ID" value="TNN60700.1"/>
    <property type="molecule type" value="Genomic_DNA"/>
</dbReference>
<evidence type="ECO:0000256" key="1">
    <source>
        <dbReference type="SAM" id="MobiDB-lite"/>
    </source>
</evidence>
<dbReference type="AlphaFoldDB" id="A0A4Z2H5D8"/>
<feature type="compositionally biased region" description="Basic and acidic residues" evidence="1">
    <location>
        <begin position="47"/>
        <end position="67"/>
    </location>
</feature>
<protein>
    <submittedName>
        <fullName evidence="2">Uncharacterized protein</fullName>
    </submittedName>
</protein>
<keyword evidence="3" id="KW-1185">Reference proteome</keyword>
<evidence type="ECO:0000313" key="3">
    <source>
        <dbReference type="Proteomes" id="UP000314294"/>
    </source>
</evidence>
<evidence type="ECO:0000313" key="2">
    <source>
        <dbReference type="EMBL" id="TNN60700.1"/>
    </source>
</evidence>
<sequence>MKPSGAETETGPENMSQRRNRARCGSFKPGLLCLHFPPPPLGGGVNEDGRTENHQLSSGEKHERWEPDPPPLPPHQLQHHAPPRLDHRRLANTEPAGCGGGVVEGGRGTGGSRHFWSFTIIPEQRPAEGQTGRTRTRRSPPGAEAFVTAHPEFGFHPETCTQM</sequence>
<feature type="region of interest" description="Disordered" evidence="1">
    <location>
        <begin position="1"/>
        <end position="23"/>
    </location>
</feature>
<organism evidence="2 3">
    <name type="scientific">Liparis tanakae</name>
    <name type="common">Tanaka's snailfish</name>
    <dbReference type="NCBI Taxonomy" id="230148"/>
    <lineage>
        <taxon>Eukaryota</taxon>
        <taxon>Metazoa</taxon>
        <taxon>Chordata</taxon>
        <taxon>Craniata</taxon>
        <taxon>Vertebrata</taxon>
        <taxon>Euteleostomi</taxon>
        <taxon>Actinopterygii</taxon>
        <taxon>Neopterygii</taxon>
        <taxon>Teleostei</taxon>
        <taxon>Neoteleostei</taxon>
        <taxon>Acanthomorphata</taxon>
        <taxon>Eupercaria</taxon>
        <taxon>Perciformes</taxon>
        <taxon>Cottioidei</taxon>
        <taxon>Cottales</taxon>
        <taxon>Liparidae</taxon>
        <taxon>Liparis</taxon>
    </lineage>
</organism>
<gene>
    <name evidence="2" type="ORF">EYF80_029044</name>
</gene>
<reference evidence="2 3" key="1">
    <citation type="submission" date="2019-03" db="EMBL/GenBank/DDBJ databases">
        <title>First draft genome of Liparis tanakae, snailfish: a comprehensive survey of snailfish specific genes.</title>
        <authorList>
            <person name="Kim W."/>
            <person name="Song I."/>
            <person name="Jeong J.-H."/>
            <person name="Kim D."/>
            <person name="Kim S."/>
            <person name="Ryu S."/>
            <person name="Song J.Y."/>
            <person name="Lee S.K."/>
        </authorList>
    </citation>
    <scope>NUCLEOTIDE SEQUENCE [LARGE SCALE GENOMIC DNA]</scope>
    <source>
        <tissue evidence="2">Muscle</tissue>
    </source>
</reference>
<comment type="caution">
    <text evidence="2">The sequence shown here is derived from an EMBL/GenBank/DDBJ whole genome shotgun (WGS) entry which is preliminary data.</text>
</comment>
<feature type="region of interest" description="Disordered" evidence="1">
    <location>
        <begin position="35"/>
        <end position="109"/>
    </location>
</feature>
<accession>A0A4Z2H5D8</accession>
<feature type="compositionally biased region" description="Gly residues" evidence="1">
    <location>
        <begin position="97"/>
        <end position="109"/>
    </location>
</feature>
<dbReference type="Proteomes" id="UP000314294">
    <property type="component" value="Unassembled WGS sequence"/>
</dbReference>